<feature type="chain" id="PRO_5043579516" description="Ig-like domain-containing protein" evidence="2">
    <location>
        <begin position="27"/>
        <end position="258"/>
    </location>
</feature>
<accession>A0A3B4DIU1</accession>
<protein>
    <recommendedName>
        <fullName evidence="3">Ig-like domain-containing protein</fullName>
    </recommendedName>
</protein>
<dbReference type="Proteomes" id="UP001501920">
    <property type="component" value="Chromosome 22"/>
</dbReference>
<reference evidence="4 5" key="1">
    <citation type="submission" date="2020-10" db="EMBL/GenBank/DDBJ databases">
        <title>Pygocentrus nattereri (red-bellied piranha) genome, fPygNat1, primary haplotype.</title>
        <authorList>
            <person name="Myers G."/>
            <person name="Meyer A."/>
            <person name="Karagic N."/>
            <person name="Pippel M."/>
            <person name="Winkler S."/>
            <person name="Tracey A."/>
            <person name="Wood J."/>
            <person name="Formenti G."/>
            <person name="Howe K."/>
            <person name="Fedrigo O."/>
            <person name="Jarvis E.D."/>
        </authorList>
    </citation>
    <scope>NUCLEOTIDE SEQUENCE [LARGE SCALE GENOMIC DNA]</scope>
</reference>
<reference evidence="4" key="3">
    <citation type="submission" date="2025-09" db="UniProtKB">
        <authorList>
            <consortium name="Ensembl"/>
        </authorList>
    </citation>
    <scope>IDENTIFICATION</scope>
</reference>
<evidence type="ECO:0000313" key="5">
    <source>
        <dbReference type="Proteomes" id="UP001501920"/>
    </source>
</evidence>
<feature type="domain" description="Ig-like" evidence="3">
    <location>
        <begin position="121"/>
        <end position="199"/>
    </location>
</feature>
<dbReference type="OMA" id="IQNCKET"/>
<dbReference type="PROSITE" id="PS50835">
    <property type="entry name" value="IG_LIKE"/>
    <property type="match status" value="1"/>
</dbReference>
<dbReference type="Gene3D" id="2.60.40.10">
    <property type="entry name" value="Immunoglobulins"/>
    <property type="match status" value="2"/>
</dbReference>
<feature type="signal peptide" evidence="2">
    <location>
        <begin position="1"/>
        <end position="26"/>
    </location>
</feature>
<dbReference type="PANTHER" id="PTHR21063:SF4">
    <property type="entry name" value="CD48 ANTIGEN-RELATED"/>
    <property type="match status" value="1"/>
</dbReference>
<keyword evidence="1" id="KW-0812">Transmembrane</keyword>
<evidence type="ECO:0000256" key="1">
    <source>
        <dbReference type="SAM" id="Phobius"/>
    </source>
</evidence>
<proteinExistence type="predicted"/>
<keyword evidence="1" id="KW-1133">Transmembrane helix</keyword>
<keyword evidence="1" id="KW-0472">Membrane</keyword>
<feature type="transmembrane region" description="Helical" evidence="1">
    <location>
        <begin position="218"/>
        <end position="238"/>
    </location>
</feature>
<sequence>MNKRWTLLFYCFSEIFISESVSSTSAQKVLNGAVGESITLPTRVFVSSNIDYEGKTIGQLMNNQVRSFREFTNRLHWDNQSGFFTLSHLRTDDSGVYTVDDAEEDKKEVYELNVYDKVSAPQVKKLNSSPSESEFCSLQCSVRNVRGLNLFWFKAKVLLNHTNSSSLNDTLNLFLETARTDKDTYTCVTSNPVSKQTITVNITEHCLNQPGAPHRSNIIAIVLPVIFVLLIIVMVILLRRRKRHSEISRHTEGGYLSA</sequence>
<dbReference type="Ensembl" id="ENSPNAT00000014146.2">
    <property type="protein sequence ID" value="ENSPNAP00000022849.2"/>
    <property type="gene ID" value="ENSPNAG00000007401.2"/>
</dbReference>
<dbReference type="InterPro" id="IPR036179">
    <property type="entry name" value="Ig-like_dom_sf"/>
</dbReference>
<dbReference type="PANTHER" id="PTHR21063">
    <property type="entry name" value="LFA-3"/>
    <property type="match status" value="1"/>
</dbReference>
<keyword evidence="2" id="KW-0732">Signal</keyword>
<evidence type="ECO:0000259" key="3">
    <source>
        <dbReference type="PROSITE" id="PS50835"/>
    </source>
</evidence>
<dbReference type="InterPro" id="IPR007110">
    <property type="entry name" value="Ig-like_dom"/>
</dbReference>
<dbReference type="InterPro" id="IPR013783">
    <property type="entry name" value="Ig-like_fold"/>
</dbReference>
<dbReference type="AlphaFoldDB" id="A0A3B4DIU1"/>
<dbReference type="GeneTree" id="ENSGT00980000198730"/>
<evidence type="ECO:0000313" key="4">
    <source>
        <dbReference type="Ensembl" id="ENSPNAP00000022849.2"/>
    </source>
</evidence>
<keyword evidence="5" id="KW-1185">Reference proteome</keyword>
<name>A0A3B4DIU1_PYGNA</name>
<reference evidence="4" key="2">
    <citation type="submission" date="2025-08" db="UniProtKB">
        <authorList>
            <consortium name="Ensembl"/>
        </authorList>
    </citation>
    <scope>IDENTIFICATION</scope>
</reference>
<organism evidence="4 5">
    <name type="scientific">Pygocentrus nattereri</name>
    <name type="common">Red-bellied piranha</name>
    <dbReference type="NCBI Taxonomy" id="42514"/>
    <lineage>
        <taxon>Eukaryota</taxon>
        <taxon>Metazoa</taxon>
        <taxon>Chordata</taxon>
        <taxon>Craniata</taxon>
        <taxon>Vertebrata</taxon>
        <taxon>Euteleostomi</taxon>
        <taxon>Actinopterygii</taxon>
        <taxon>Neopterygii</taxon>
        <taxon>Teleostei</taxon>
        <taxon>Ostariophysi</taxon>
        <taxon>Characiformes</taxon>
        <taxon>Characoidei</taxon>
        <taxon>Pygocentrus</taxon>
    </lineage>
</organism>
<evidence type="ECO:0000256" key="2">
    <source>
        <dbReference type="SAM" id="SignalP"/>
    </source>
</evidence>
<dbReference type="SUPFAM" id="SSF48726">
    <property type="entry name" value="Immunoglobulin"/>
    <property type="match status" value="2"/>
</dbReference>